<feature type="compositionally biased region" description="Polar residues" evidence="1">
    <location>
        <begin position="117"/>
        <end position="138"/>
    </location>
</feature>
<feature type="transmembrane region" description="Helical" evidence="2">
    <location>
        <begin position="366"/>
        <end position="395"/>
    </location>
</feature>
<dbReference type="OrthoDB" id="3065313at2759"/>
<feature type="transmembrane region" description="Helical" evidence="2">
    <location>
        <begin position="309"/>
        <end position="328"/>
    </location>
</feature>
<feature type="region of interest" description="Disordered" evidence="1">
    <location>
        <begin position="229"/>
        <end position="255"/>
    </location>
</feature>
<protein>
    <submittedName>
        <fullName evidence="3">Uncharacterized protein</fullName>
    </submittedName>
</protein>
<dbReference type="EMBL" id="JAFIQS010000008">
    <property type="protein sequence ID" value="KAG5166250.1"/>
    <property type="molecule type" value="Genomic_DNA"/>
</dbReference>
<feature type="transmembrane region" description="Helical" evidence="2">
    <location>
        <begin position="451"/>
        <end position="470"/>
    </location>
</feature>
<sequence>MKVIPFESNSVASIEFYERLESGVNEGSAYWRQAQANELPLSQDLPGGGDPDRSWIFLGEHIHKGCLVNLYDIHNAALGSSTLLPSMLKWFAQFLSSNTPPQWTEDHYTKSSLELSAEKNTQASPVPSMNTPTTSTAIDTLPPPAVQSLSSSNSKARRKNKKTARVKGLSVHWASFKKRIGTGTAPDSSSLFGESAVESNFTRRLESAETSDYVDEVVVDRNWSEEIKSSISHSEHGGSPEKTTSHPPDRGNSDHESIADDKFWSLSMPITFMRYRAWPLFMEIFSSRFLDDKAEQHYAQESWFLKKSLALWASLWLICNWVLGCIFIPHNPIAKLDKVFYFGVAPFLSLPIVFMVMYDWPRDRPYFYQIFLVVSIWCWSFYQVIFIIVCGFYTAHPNCQNRDFMATFYYTSALQTIALFGLKLNRFPAALGALIFMLFASIAIIPHRNTWGRSMINFFFFQTFLIYVHYVRESSERRLYTLRDQLKIQFKATQKAQINERKASDSKRRLTS</sequence>
<reference evidence="3" key="1">
    <citation type="submission" date="2021-02" db="EMBL/GenBank/DDBJ databases">
        <title>Psilocybe cubensis genome.</title>
        <authorList>
            <person name="Mckernan K.J."/>
            <person name="Crawford S."/>
            <person name="Trippe A."/>
            <person name="Kane L.T."/>
            <person name="Mclaughlin S."/>
        </authorList>
    </citation>
    <scope>NUCLEOTIDE SEQUENCE [LARGE SCALE GENOMIC DNA]</scope>
    <source>
        <strain evidence="3">MGC-MH-2018</strain>
    </source>
</reference>
<feature type="compositionally biased region" description="Basic residues" evidence="1">
    <location>
        <begin position="155"/>
        <end position="165"/>
    </location>
</feature>
<evidence type="ECO:0000256" key="1">
    <source>
        <dbReference type="SAM" id="MobiDB-lite"/>
    </source>
</evidence>
<gene>
    <name evidence="3" type="ORF">JR316_008333</name>
</gene>
<name>A0A8H8CII3_PSICU</name>
<proteinExistence type="predicted"/>
<evidence type="ECO:0000313" key="3">
    <source>
        <dbReference type="EMBL" id="KAG5166250.1"/>
    </source>
</evidence>
<dbReference type="AlphaFoldDB" id="A0A8H8CII3"/>
<comment type="caution">
    <text evidence="3">The sequence shown here is derived from an EMBL/GenBank/DDBJ whole genome shotgun (WGS) entry which is preliminary data.</text>
</comment>
<feature type="region of interest" description="Disordered" evidence="1">
    <location>
        <begin position="117"/>
        <end position="166"/>
    </location>
</feature>
<accession>A0A8H8CII3</accession>
<organism evidence="3">
    <name type="scientific">Psilocybe cubensis</name>
    <name type="common">Psychedelic mushroom</name>
    <name type="synonym">Stropharia cubensis</name>
    <dbReference type="NCBI Taxonomy" id="181762"/>
    <lineage>
        <taxon>Eukaryota</taxon>
        <taxon>Fungi</taxon>
        <taxon>Dikarya</taxon>
        <taxon>Basidiomycota</taxon>
        <taxon>Agaricomycotina</taxon>
        <taxon>Agaricomycetes</taxon>
        <taxon>Agaricomycetidae</taxon>
        <taxon>Agaricales</taxon>
        <taxon>Agaricineae</taxon>
        <taxon>Strophariaceae</taxon>
        <taxon>Psilocybe</taxon>
    </lineage>
</organism>
<keyword evidence="2" id="KW-1133">Transmembrane helix</keyword>
<evidence type="ECO:0000256" key="2">
    <source>
        <dbReference type="SAM" id="Phobius"/>
    </source>
</evidence>
<keyword evidence="2" id="KW-0472">Membrane</keyword>
<feature type="transmembrane region" description="Helical" evidence="2">
    <location>
        <begin position="427"/>
        <end position="445"/>
    </location>
</feature>
<feature type="transmembrane region" description="Helical" evidence="2">
    <location>
        <begin position="340"/>
        <end position="360"/>
    </location>
</feature>
<keyword evidence="2" id="KW-0812">Transmembrane</keyword>